<dbReference type="InterPro" id="IPR021027">
    <property type="entry name" value="Transposase_put_HTH"/>
</dbReference>
<dbReference type="NCBIfam" id="TIGR01766">
    <property type="entry name" value="IS200/IS605 family accessory protein TnpB-like domain"/>
    <property type="match status" value="1"/>
</dbReference>
<evidence type="ECO:0000259" key="10">
    <source>
        <dbReference type="Pfam" id="PF07282"/>
    </source>
</evidence>
<evidence type="ECO:0000256" key="4">
    <source>
        <dbReference type="ARBA" id="ARBA00022723"/>
    </source>
</evidence>
<evidence type="ECO:0000256" key="2">
    <source>
        <dbReference type="ARBA" id="ARBA00011044"/>
    </source>
</evidence>
<dbReference type="Pfam" id="PF01385">
    <property type="entry name" value="OrfB_IS605"/>
    <property type="match status" value="1"/>
</dbReference>
<evidence type="ECO:0000256" key="5">
    <source>
        <dbReference type="ARBA" id="ARBA00022833"/>
    </source>
</evidence>
<dbReference type="NCBIfam" id="NF040570">
    <property type="entry name" value="guided_TnpB"/>
    <property type="match status" value="1"/>
</dbReference>
<protein>
    <submittedName>
        <fullName evidence="12">Transposase</fullName>
    </submittedName>
</protein>
<evidence type="ECO:0000256" key="3">
    <source>
        <dbReference type="ARBA" id="ARBA00022578"/>
    </source>
</evidence>
<keyword evidence="8" id="KW-0175">Coiled coil</keyword>
<keyword evidence="4" id="KW-0479">Metal-binding</keyword>
<reference evidence="12 13" key="1">
    <citation type="submission" date="2020-07" db="EMBL/GenBank/DDBJ databases">
        <title>Genomic Encyclopedia of Type Strains, Phase III (KMG-III): the genomes of soil and plant-associated and newly described type strains.</title>
        <authorList>
            <person name="Whitman W."/>
        </authorList>
    </citation>
    <scope>NUCLEOTIDE SEQUENCE [LARGE SCALE GENOMIC DNA]</scope>
    <source>
        <strain evidence="12 13">DSM 11255</strain>
    </source>
</reference>
<keyword evidence="3" id="KW-0815">Transposition</keyword>
<name>A0ABX2RAK4_9THEO</name>
<dbReference type="InterPro" id="IPR010095">
    <property type="entry name" value="Cas12f1-like_TNB"/>
</dbReference>
<evidence type="ECO:0000313" key="12">
    <source>
        <dbReference type="EMBL" id="NYE56813.1"/>
    </source>
</evidence>
<feature type="coiled-coil region" evidence="8">
    <location>
        <begin position="220"/>
        <end position="247"/>
    </location>
</feature>
<comment type="similarity">
    <text evidence="2">In the N-terminal section; belongs to the transposase 2 family.</text>
</comment>
<dbReference type="Pfam" id="PF07282">
    <property type="entry name" value="Cas12f1-like_TNB"/>
    <property type="match status" value="1"/>
</dbReference>
<feature type="domain" description="Probable transposase IS891/IS1136/IS1341" evidence="9">
    <location>
        <begin position="178"/>
        <end position="292"/>
    </location>
</feature>
<feature type="domain" description="Cas12f1-like TNB" evidence="10">
    <location>
        <begin position="304"/>
        <end position="371"/>
    </location>
</feature>
<dbReference type="PANTHER" id="PTHR30405">
    <property type="entry name" value="TRANSPOSASE"/>
    <property type="match status" value="1"/>
</dbReference>
<organism evidence="12 13">
    <name type="scientific">Carboxydothermus ferrireducens DSM 11255</name>
    <dbReference type="NCBI Taxonomy" id="1119529"/>
    <lineage>
        <taxon>Bacteria</taxon>
        <taxon>Bacillati</taxon>
        <taxon>Bacillota</taxon>
        <taxon>Clostridia</taxon>
        <taxon>Thermoanaerobacterales</taxon>
        <taxon>Thermoanaerobacteraceae</taxon>
        <taxon>Carboxydothermus</taxon>
    </lineage>
</organism>
<feature type="domain" description="Transposase putative helix-turn-helix" evidence="11">
    <location>
        <begin position="9"/>
        <end position="54"/>
    </location>
</feature>
<evidence type="ECO:0000256" key="8">
    <source>
        <dbReference type="SAM" id="Coils"/>
    </source>
</evidence>
<comment type="similarity">
    <text evidence="1">In the C-terminal section; belongs to the transposase 35 family.</text>
</comment>
<keyword evidence="13" id="KW-1185">Reference proteome</keyword>
<evidence type="ECO:0000259" key="9">
    <source>
        <dbReference type="Pfam" id="PF01385"/>
    </source>
</evidence>
<dbReference type="InterPro" id="IPR051399">
    <property type="entry name" value="RNA-guided_DNA_endo/Transpos"/>
</dbReference>
<accession>A0ABX2RAK4</accession>
<evidence type="ECO:0000313" key="13">
    <source>
        <dbReference type="Proteomes" id="UP000604066"/>
    </source>
</evidence>
<keyword evidence="5" id="KW-0862">Zinc</keyword>
<sequence>MKAKVRKRMLKAYKYRIYPTKEQEEFFARTFGCCRFVWNRMLEENLEVLRQGKKIPRITPAKYKKEYSFLKEVDSLALANVQLQQEKAFRDYFSNPKHFRLPKFKKKKDKQSYTTNNQRLKNGKESVKIDFENGLIFLPKLKSGIRAVFHRRFEGRIKSVTITKSKAGRYYVSVLVDAEEPRNRAREANNLVCGIDLGLKHFATVVNDSGVFKIGYPKYLIKAEKRLKRLQKALSRKQKNSKNYEKARIKLAKKHEYVKNAREDFLHKLSKTIIDDNQVVVVESLNVKGLIRTRLAKHIADSSWSKFLEYLNYKAKWYGREIIFANRTFPSSQICSNCGYKNEAVRSLKIREWNCPMCGAVHDRDVNSGANLRNYGIAHLMSSRVGTTRT</sequence>
<proteinExistence type="inferred from homology"/>
<comment type="caution">
    <text evidence="12">The sequence shown here is derived from an EMBL/GenBank/DDBJ whole genome shotgun (WGS) entry which is preliminary data.</text>
</comment>
<dbReference type="PANTHER" id="PTHR30405:SF25">
    <property type="entry name" value="RNA-GUIDED DNA ENDONUCLEASE INSQ-RELATED"/>
    <property type="match status" value="1"/>
</dbReference>
<dbReference type="Pfam" id="PF12323">
    <property type="entry name" value="HTH_OrfB_IS605"/>
    <property type="match status" value="1"/>
</dbReference>
<dbReference type="Proteomes" id="UP000604066">
    <property type="component" value="Unassembled WGS sequence"/>
</dbReference>
<keyword evidence="6" id="KW-0238">DNA-binding</keyword>
<evidence type="ECO:0000259" key="11">
    <source>
        <dbReference type="Pfam" id="PF12323"/>
    </source>
</evidence>
<evidence type="ECO:0000256" key="6">
    <source>
        <dbReference type="ARBA" id="ARBA00023125"/>
    </source>
</evidence>
<dbReference type="InterPro" id="IPR001959">
    <property type="entry name" value="Transposase"/>
</dbReference>
<evidence type="ECO:0000256" key="1">
    <source>
        <dbReference type="ARBA" id="ARBA00008761"/>
    </source>
</evidence>
<evidence type="ECO:0000256" key="7">
    <source>
        <dbReference type="ARBA" id="ARBA00023172"/>
    </source>
</evidence>
<gene>
    <name evidence="12" type="ORF">HDG70_000519</name>
</gene>
<dbReference type="EMBL" id="JACCBS010000001">
    <property type="protein sequence ID" value="NYE56813.1"/>
    <property type="molecule type" value="Genomic_DNA"/>
</dbReference>
<keyword evidence="7" id="KW-0233">DNA recombination</keyword>